<keyword evidence="1" id="KW-1133">Transmembrane helix</keyword>
<dbReference type="RefSeq" id="WP_193394245.1">
    <property type="nucleotide sequence ID" value="NZ_JSYZ01000035.1"/>
</dbReference>
<dbReference type="Proteomes" id="UP000037931">
    <property type="component" value="Unassembled WGS sequence"/>
</dbReference>
<gene>
    <name evidence="2" type="ORF">PF66_06244</name>
</gene>
<keyword evidence="1" id="KW-0812">Transmembrane</keyword>
<reference evidence="2 3" key="1">
    <citation type="journal article" date="2015" name="PLoS ONE">
        <title>Rice-Infecting Pseudomonas Genomes Are Highly Accessorized and Harbor Multiple Putative Virulence Mechanisms to Cause Sheath Brown Rot.</title>
        <authorList>
            <person name="Quibod I.L."/>
            <person name="Grande G."/>
            <person name="Oreiro E.G."/>
            <person name="Borja F.N."/>
            <person name="Dossa G.S."/>
            <person name="Mauleon R."/>
            <person name="Cruz C.V."/>
            <person name="Oliva R."/>
        </authorList>
    </citation>
    <scope>NUCLEOTIDE SEQUENCE [LARGE SCALE GENOMIC DNA]</scope>
    <source>
        <strain evidence="2 3">IRRI 6609</strain>
    </source>
</reference>
<keyword evidence="1" id="KW-0472">Membrane</keyword>
<protein>
    <submittedName>
        <fullName evidence="2">Uncharacterized protein</fullName>
    </submittedName>
</protein>
<dbReference type="EMBL" id="JSYZ01000035">
    <property type="protein sequence ID" value="KPA87239.1"/>
    <property type="molecule type" value="Genomic_DNA"/>
</dbReference>
<comment type="caution">
    <text evidence="2">The sequence shown here is derived from an EMBL/GenBank/DDBJ whole genome shotgun (WGS) entry which is preliminary data.</text>
</comment>
<accession>A0A0M9GBU0</accession>
<name>A0A0M9GBU0_9PSED</name>
<feature type="non-terminal residue" evidence="2">
    <location>
        <position position="66"/>
    </location>
</feature>
<dbReference type="AlphaFoldDB" id="A0A0M9GBU0"/>
<proteinExistence type="predicted"/>
<keyword evidence="3" id="KW-1185">Reference proteome</keyword>
<evidence type="ECO:0000256" key="1">
    <source>
        <dbReference type="SAM" id="Phobius"/>
    </source>
</evidence>
<organism evidence="2 3">
    <name type="scientific">Pseudomonas asplenii</name>
    <dbReference type="NCBI Taxonomy" id="53407"/>
    <lineage>
        <taxon>Bacteria</taxon>
        <taxon>Pseudomonadati</taxon>
        <taxon>Pseudomonadota</taxon>
        <taxon>Gammaproteobacteria</taxon>
        <taxon>Pseudomonadales</taxon>
        <taxon>Pseudomonadaceae</taxon>
        <taxon>Pseudomonas</taxon>
    </lineage>
</organism>
<evidence type="ECO:0000313" key="2">
    <source>
        <dbReference type="EMBL" id="KPA87239.1"/>
    </source>
</evidence>
<sequence length="66" mass="7657">MNLTTRKYFKLLALIVFVPMVFALLSVLVGSLVTIGGLSLMRFAQWQEWQIHNYWLFLIVTANVKL</sequence>
<feature type="transmembrane region" description="Helical" evidence="1">
    <location>
        <begin position="12"/>
        <end position="38"/>
    </location>
</feature>
<evidence type="ECO:0000313" key="3">
    <source>
        <dbReference type="Proteomes" id="UP000037931"/>
    </source>
</evidence>